<evidence type="ECO:0000313" key="1">
    <source>
        <dbReference type="EMBL" id="ACZ09835.1"/>
    </source>
</evidence>
<reference evidence="1 2" key="2">
    <citation type="journal article" date="2010" name="Stand. Genomic Sci.">
        <title>Complete genome sequence of Sebaldella termitidis type strain (NCTC 11300).</title>
        <authorList>
            <person name="Harmon-Smith M."/>
            <person name="Celia L."/>
            <person name="Chertkov O."/>
            <person name="Lapidus A."/>
            <person name="Copeland A."/>
            <person name="Glavina Del Rio T."/>
            <person name="Nolan M."/>
            <person name="Lucas S."/>
            <person name="Tice H."/>
            <person name="Cheng J.F."/>
            <person name="Han C."/>
            <person name="Detter J.C."/>
            <person name="Bruce D."/>
            <person name="Goodwin L."/>
            <person name="Pitluck S."/>
            <person name="Pati A."/>
            <person name="Liolios K."/>
            <person name="Ivanova N."/>
            <person name="Mavromatis K."/>
            <person name="Mikhailova N."/>
            <person name="Chen A."/>
            <person name="Palaniappan K."/>
            <person name="Land M."/>
            <person name="Hauser L."/>
            <person name="Chang Y.J."/>
            <person name="Jeffries C.D."/>
            <person name="Brettin T."/>
            <person name="Goker M."/>
            <person name="Beck B."/>
            <person name="Bristow J."/>
            <person name="Eisen J.A."/>
            <person name="Markowitz V."/>
            <person name="Hugenholtz P."/>
            <person name="Kyrpides N.C."/>
            <person name="Klenk H.P."/>
            <person name="Chen F."/>
        </authorList>
    </citation>
    <scope>NUCLEOTIDE SEQUENCE [LARGE SCALE GENOMIC DNA]</scope>
    <source>
        <strain evidence="2">ATCC 33386 / NCTC 11300</strain>
    </source>
</reference>
<dbReference type="eggNOG" id="ENOG5030W3T">
    <property type="taxonomic scope" value="Bacteria"/>
</dbReference>
<accession>D1ANN1</accession>
<organism evidence="1 2">
    <name type="scientific">Sebaldella termitidis (strain ATCC 33386 / NCTC 11300)</name>
    <dbReference type="NCBI Taxonomy" id="526218"/>
    <lineage>
        <taxon>Bacteria</taxon>
        <taxon>Fusobacteriati</taxon>
        <taxon>Fusobacteriota</taxon>
        <taxon>Fusobacteriia</taxon>
        <taxon>Fusobacteriales</taxon>
        <taxon>Leptotrichiaceae</taxon>
        <taxon>Sebaldella</taxon>
    </lineage>
</organism>
<name>D1ANN1_SEBTE</name>
<dbReference type="Proteomes" id="UP000000845">
    <property type="component" value="Chromosome"/>
</dbReference>
<dbReference type="EMBL" id="CP001739">
    <property type="protein sequence ID" value="ACZ09835.1"/>
    <property type="molecule type" value="Genomic_DNA"/>
</dbReference>
<dbReference type="KEGG" id="str:Sterm_2992"/>
<reference evidence="2" key="1">
    <citation type="submission" date="2009-09" db="EMBL/GenBank/DDBJ databases">
        <title>The complete chromosome of Sebaldella termitidis ATCC 33386.</title>
        <authorList>
            <consortium name="US DOE Joint Genome Institute (JGI-PGF)"/>
            <person name="Lucas S."/>
            <person name="Copeland A."/>
            <person name="Lapidus A."/>
            <person name="Glavina del Rio T."/>
            <person name="Dalin E."/>
            <person name="Tice H."/>
            <person name="Bruce D."/>
            <person name="Goodwin L."/>
            <person name="Pitluck S."/>
            <person name="Kyrpides N."/>
            <person name="Mavromatis K."/>
            <person name="Ivanova N."/>
            <person name="Mikhailova N."/>
            <person name="Sims D."/>
            <person name="Meincke L."/>
            <person name="Brettin T."/>
            <person name="Detter J.C."/>
            <person name="Han C."/>
            <person name="Larimer F."/>
            <person name="Land M."/>
            <person name="Hauser L."/>
            <person name="Markowitz V."/>
            <person name="Cheng J.F."/>
            <person name="Hugenholtz P."/>
            <person name="Woyke T."/>
            <person name="Wu D."/>
            <person name="Eisen J.A."/>
        </authorList>
    </citation>
    <scope>NUCLEOTIDE SEQUENCE [LARGE SCALE GENOMIC DNA]</scope>
    <source>
        <strain evidence="2">ATCC 33386 / NCTC 11300</strain>
    </source>
</reference>
<dbReference type="AlphaFoldDB" id="D1ANN1"/>
<gene>
    <name evidence="1" type="ordered locus">Sterm_2992</name>
</gene>
<proteinExistence type="predicted"/>
<protein>
    <submittedName>
        <fullName evidence="1">Uncharacterized protein</fullName>
    </submittedName>
</protein>
<keyword evidence="2" id="KW-1185">Reference proteome</keyword>
<dbReference type="RefSeq" id="WP_012862417.1">
    <property type="nucleotide sequence ID" value="NC_013517.1"/>
</dbReference>
<evidence type="ECO:0000313" key="2">
    <source>
        <dbReference type="Proteomes" id="UP000000845"/>
    </source>
</evidence>
<dbReference type="HOGENOM" id="CLU_1479391_0_0_0"/>
<sequence>MKKIKISDIPWKELTTPYGRGTDIPRLIENRNYKELNNLLEHQETLWQVTPWGVYFLLIQLEEDFAEGKKNFSFDQMEIYDLVLTSFKNVIQNDYDKSEIFTDPLELISEGSLWSAPEDDDELYWEEEFPPGYDDISFLNTYYYSWKFINDKAGLFEKIKDSTDNKELKDFLTGILAELKEFSV</sequence>